<gene>
    <name evidence="3" type="primary">LOC103252323</name>
</gene>
<evidence type="ECO:0000313" key="2">
    <source>
        <dbReference type="Proteomes" id="UP000189704"/>
    </source>
</evidence>
<dbReference type="Gene3D" id="2.60.40.10">
    <property type="entry name" value="Immunoglobulins"/>
    <property type="match status" value="1"/>
</dbReference>
<dbReference type="AlphaFoldDB" id="A0A1U7SUE3"/>
<dbReference type="RefSeq" id="XP_008049145.2">
    <property type="nucleotide sequence ID" value="XM_008050954.2"/>
</dbReference>
<feature type="domain" description="Ig-like" evidence="1">
    <location>
        <begin position="30"/>
        <end position="106"/>
    </location>
</feature>
<keyword evidence="2" id="KW-1185">Reference proteome</keyword>
<dbReference type="SUPFAM" id="SSF48726">
    <property type="entry name" value="Immunoglobulin"/>
    <property type="match status" value="1"/>
</dbReference>
<evidence type="ECO:0000259" key="1">
    <source>
        <dbReference type="PROSITE" id="PS50835"/>
    </source>
</evidence>
<feature type="non-terminal residue" evidence="3">
    <location>
        <position position="106"/>
    </location>
</feature>
<name>A0A1U7SUE3_CARSF</name>
<accession>A0A1U7SUE3</accession>
<dbReference type="GeneID" id="103252323"/>
<dbReference type="PROSITE" id="PS50835">
    <property type="entry name" value="IG_LIKE"/>
    <property type="match status" value="1"/>
</dbReference>
<dbReference type="InterPro" id="IPR036179">
    <property type="entry name" value="Ig-like_dom_sf"/>
</dbReference>
<proteinExistence type="predicted"/>
<dbReference type="Proteomes" id="UP000189704">
    <property type="component" value="Unplaced"/>
</dbReference>
<sequence>VSPEDRWGEYSCIFLPEPMGKADIPLTGPPRVKAVKKSDHIDEGETAVLVCTSESVPPVTDWVWSKLVSSGSQVVVNGSQDRFFVSSSAGRSELRIQDLDLKADAG</sequence>
<reference evidence="3" key="1">
    <citation type="submission" date="2025-08" db="UniProtKB">
        <authorList>
            <consortium name="RefSeq"/>
        </authorList>
    </citation>
    <scope>IDENTIFICATION</scope>
</reference>
<feature type="non-terminal residue" evidence="3">
    <location>
        <position position="1"/>
    </location>
</feature>
<dbReference type="InterPro" id="IPR007110">
    <property type="entry name" value="Ig-like_dom"/>
</dbReference>
<protein>
    <submittedName>
        <fullName evidence="3">Basigin-like</fullName>
    </submittedName>
</protein>
<evidence type="ECO:0000313" key="3">
    <source>
        <dbReference type="RefSeq" id="XP_008049145.2"/>
    </source>
</evidence>
<dbReference type="OrthoDB" id="5970915at2759"/>
<dbReference type="KEGG" id="csyr:103252323"/>
<dbReference type="PRINTS" id="PR01856">
    <property type="entry name" value="BASIGIN"/>
</dbReference>
<organism evidence="2 3">
    <name type="scientific">Carlito syrichta</name>
    <name type="common">Philippine tarsier</name>
    <name type="synonym">Tarsius syrichta</name>
    <dbReference type="NCBI Taxonomy" id="1868482"/>
    <lineage>
        <taxon>Eukaryota</taxon>
        <taxon>Metazoa</taxon>
        <taxon>Chordata</taxon>
        <taxon>Craniata</taxon>
        <taxon>Vertebrata</taxon>
        <taxon>Euteleostomi</taxon>
        <taxon>Mammalia</taxon>
        <taxon>Eutheria</taxon>
        <taxon>Euarchontoglires</taxon>
        <taxon>Primates</taxon>
        <taxon>Haplorrhini</taxon>
        <taxon>Tarsiiformes</taxon>
        <taxon>Tarsiidae</taxon>
        <taxon>Carlito</taxon>
    </lineage>
</organism>
<dbReference type="InterPro" id="IPR013783">
    <property type="entry name" value="Ig-like_fold"/>
</dbReference>